<evidence type="ECO:0000256" key="1">
    <source>
        <dbReference type="ARBA" id="ARBA00001946"/>
    </source>
</evidence>
<keyword evidence="5" id="KW-0460">Magnesium</keyword>
<dbReference type="SUPFAM" id="SSF55811">
    <property type="entry name" value="Nudix"/>
    <property type="match status" value="1"/>
</dbReference>
<keyword evidence="4" id="KW-0378">Hydrolase</keyword>
<proteinExistence type="inferred from homology"/>
<dbReference type="PANTHER" id="PTHR47707:SF1">
    <property type="entry name" value="NUDIX HYDROLASE FAMILY PROTEIN"/>
    <property type="match status" value="1"/>
</dbReference>
<evidence type="ECO:0000313" key="7">
    <source>
        <dbReference type="Proteomes" id="UP000471082"/>
    </source>
</evidence>
<sequence>EELGIEAQVGEWIMDVPQLYPDKRLRLEVRHITSWKGSPRGREGQAMTWVAADKLARYSMPPADVPVVGVLRQPDRYLITPEPDDDARWLESLG</sequence>
<comment type="cofactor">
    <cofactor evidence="1">
        <name>Mg(2+)</name>
        <dbReference type="ChEBI" id="CHEBI:18420"/>
    </cofactor>
</comment>
<evidence type="ECO:0000256" key="5">
    <source>
        <dbReference type="ARBA" id="ARBA00022842"/>
    </source>
</evidence>
<keyword evidence="3" id="KW-0479">Metal-binding</keyword>
<evidence type="ECO:0000313" key="6">
    <source>
        <dbReference type="EMBL" id="NEL80970.1"/>
    </source>
</evidence>
<dbReference type="GO" id="GO:0046872">
    <property type="term" value="F:metal ion binding"/>
    <property type="evidence" value="ECO:0007669"/>
    <property type="project" value="UniProtKB-KW"/>
</dbReference>
<dbReference type="Proteomes" id="UP000471082">
    <property type="component" value="Unassembled WGS sequence"/>
</dbReference>
<feature type="non-terminal residue" evidence="6">
    <location>
        <position position="1"/>
    </location>
</feature>
<evidence type="ECO:0000256" key="2">
    <source>
        <dbReference type="ARBA" id="ARBA00005582"/>
    </source>
</evidence>
<dbReference type="InterPro" id="IPR047127">
    <property type="entry name" value="MutT-like"/>
</dbReference>
<name>A0A7X5N3U9_XANPE</name>
<reference evidence="6 7" key="1">
    <citation type="submission" date="2019-11" db="EMBL/GenBank/DDBJ databases">
        <title>Genome-resolved metagenomics to study the prevalence of co-infection and intraspecific heterogeneity among plant pathogen metapopulations.</title>
        <authorList>
            <person name="Newberry E."/>
            <person name="Bhandari R."/>
            <person name="Kemble J."/>
            <person name="Sikora E."/>
            <person name="Potnis N."/>
        </authorList>
    </citation>
    <scope>NUCLEOTIDE SEQUENCE [LARGE SCALE GENOMIC DNA]</scope>
    <source>
        <strain evidence="6">Xp_Tom_Tuscaloosa_18b</strain>
    </source>
</reference>
<dbReference type="GO" id="GO:0044715">
    <property type="term" value="F:8-oxo-dGDP phosphatase activity"/>
    <property type="evidence" value="ECO:0007669"/>
    <property type="project" value="TreeGrafter"/>
</dbReference>
<dbReference type="EMBL" id="JAAGYU010002105">
    <property type="protein sequence ID" value="NEL80970.1"/>
    <property type="molecule type" value="Genomic_DNA"/>
</dbReference>
<dbReference type="InterPro" id="IPR015797">
    <property type="entry name" value="NUDIX_hydrolase-like_dom_sf"/>
</dbReference>
<comment type="similarity">
    <text evidence="2">Belongs to the Nudix hydrolase family.</text>
</comment>
<protein>
    <submittedName>
        <fullName evidence="6">DNA mismatch repair protein MutT</fullName>
    </submittedName>
</protein>
<dbReference type="PANTHER" id="PTHR47707">
    <property type="entry name" value="8-OXO-DGTP DIPHOSPHATASE"/>
    <property type="match status" value="1"/>
</dbReference>
<dbReference type="GO" id="GO:0006281">
    <property type="term" value="P:DNA repair"/>
    <property type="evidence" value="ECO:0007669"/>
    <property type="project" value="InterPro"/>
</dbReference>
<dbReference type="GO" id="GO:0044716">
    <property type="term" value="F:8-oxo-GDP phosphatase activity"/>
    <property type="evidence" value="ECO:0007669"/>
    <property type="project" value="TreeGrafter"/>
</dbReference>
<comment type="caution">
    <text evidence="6">The sequence shown here is derived from an EMBL/GenBank/DDBJ whole genome shotgun (WGS) entry which is preliminary data.</text>
</comment>
<dbReference type="GO" id="GO:0035539">
    <property type="term" value="F:8-oxo-7,8-dihydrodeoxyguanosine triphosphate pyrophosphatase activity"/>
    <property type="evidence" value="ECO:0007669"/>
    <property type="project" value="TreeGrafter"/>
</dbReference>
<accession>A0A7X5N3U9</accession>
<gene>
    <name evidence="6" type="ORF">G3W61_32475</name>
</gene>
<feature type="non-terminal residue" evidence="6">
    <location>
        <position position="94"/>
    </location>
</feature>
<evidence type="ECO:0000256" key="3">
    <source>
        <dbReference type="ARBA" id="ARBA00022723"/>
    </source>
</evidence>
<dbReference type="AlphaFoldDB" id="A0A7X5N3U9"/>
<organism evidence="6 7">
    <name type="scientific">Xanthomonas perforans</name>
    <dbReference type="NCBI Taxonomy" id="442694"/>
    <lineage>
        <taxon>Bacteria</taxon>
        <taxon>Pseudomonadati</taxon>
        <taxon>Pseudomonadota</taxon>
        <taxon>Gammaproteobacteria</taxon>
        <taxon>Lysobacterales</taxon>
        <taxon>Lysobacteraceae</taxon>
        <taxon>Xanthomonas</taxon>
    </lineage>
</organism>
<evidence type="ECO:0000256" key="4">
    <source>
        <dbReference type="ARBA" id="ARBA00022801"/>
    </source>
</evidence>
<dbReference type="GO" id="GO:0008413">
    <property type="term" value="F:8-oxo-7,8-dihydroguanosine triphosphate pyrophosphatase activity"/>
    <property type="evidence" value="ECO:0007669"/>
    <property type="project" value="TreeGrafter"/>
</dbReference>
<dbReference type="Gene3D" id="3.90.79.10">
    <property type="entry name" value="Nucleoside Triphosphate Pyrophosphohydrolase"/>
    <property type="match status" value="1"/>
</dbReference>